<evidence type="ECO:0000313" key="2">
    <source>
        <dbReference type="EMBL" id="MBB4697804.1"/>
    </source>
</evidence>
<dbReference type="Gene3D" id="3.90.1200.10">
    <property type="match status" value="1"/>
</dbReference>
<protein>
    <submittedName>
        <fullName evidence="2">Fructosamine-3-kinase</fullName>
    </submittedName>
</protein>
<dbReference type="GO" id="GO:0016301">
    <property type="term" value="F:kinase activity"/>
    <property type="evidence" value="ECO:0007669"/>
    <property type="project" value="UniProtKB-KW"/>
</dbReference>
<dbReference type="AlphaFoldDB" id="A0A7W7D0L6"/>
<dbReference type="PANTHER" id="PTHR21310:SF15">
    <property type="entry name" value="AMINOGLYCOSIDE PHOSPHOTRANSFERASE DOMAIN-CONTAINING PROTEIN"/>
    <property type="match status" value="1"/>
</dbReference>
<feature type="domain" description="Aminoglycoside phosphotransferase" evidence="1">
    <location>
        <begin position="36"/>
        <end position="252"/>
    </location>
</feature>
<dbReference type="InterPro" id="IPR002575">
    <property type="entry name" value="Aminoglycoside_PTrfase"/>
</dbReference>
<dbReference type="InterPro" id="IPR011009">
    <property type="entry name" value="Kinase-like_dom_sf"/>
</dbReference>
<gene>
    <name evidence="2" type="ORF">BKA14_007952</name>
</gene>
<keyword evidence="2" id="KW-0808">Transferase</keyword>
<dbReference type="Gene3D" id="3.30.200.20">
    <property type="entry name" value="Phosphorylase Kinase, domain 1"/>
    <property type="match status" value="1"/>
</dbReference>
<dbReference type="PANTHER" id="PTHR21310">
    <property type="entry name" value="AMINOGLYCOSIDE PHOSPHOTRANSFERASE-RELATED-RELATED"/>
    <property type="match status" value="1"/>
</dbReference>
<keyword evidence="3" id="KW-1185">Reference proteome</keyword>
<evidence type="ECO:0000313" key="3">
    <source>
        <dbReference type="Proteomes" id="UP000542742"/>
    </source>
</evidence>
<dbReference type="RefSeq" id="WP_184955867.1">
    <property type="nucleotide sequence ID" value="NZ_BOMC01000026.1"/>
</dbReference>
<comment type="caution">
    <text evidence="2">The sequence shown here is derived from an EMBL/GenBank/DDBJ whole genome shotgun (WGS) entry which is preliminary data.</text>
</comment>
<reference evidence="2 3" key="1">
    <citation type="submission" date="2020-08" db="EMBL/GenBank/DDBJ databases">
        <title>Sequencing the genomes of 1000 actinobacteria strains.</title>
        <authorList>
            <person name="Klenk H.-P."/>
        </authorList>
    </citation>
    <scope>NUCLEOTIDE SEQUENCE [LARGE SCALE GENOMIC DNA]</scope>
    <source>
        <strain evidence="2 3">DSM 45518</strain>
    </source>
</reference>
<keyword evidence="2" id="KW-0418">Kinase</keyword>
<accession>A0A7W7D0L6</accession>
<dbReference type="EMBL" id="JACHMF010000001">
    <property type="protein sequence ID" value="MBB4697804.1"/>
    <property type="molecule type" value="Genomic_DNA"/>
</dbReference>
<dbReference type="Pfam" id="PF01636">
    <property type="entry name" value="APH"/>
    <property type="match status" value="1"/>
</dbReference>
<dbReference type="InterPro" id="IPR051678">
    <property type="entry name" value="AGP_Transferase"/>
</dbReference>
<organism evidence="2 3">
    <name type="scientific">Paractinoplanes abujensis</name>
    <dbReference type="NCBI Taxonomy" id="882441"/>
    <lineage>
        <taxon>Bacteria</taxon>
        <taxon>Bacillati</taxon>
        <taxon>Actinomycetota</taxon>
        <taxon>Actinomycetes</taxon>
        <taxon>Micromonosporales</taxon>
        <taxon>Micromonosporaceae</taxon>
        <taxon>Paractinoplanes</taxon>
    </lineage>
</organism>
<dbReference type="SUPFAM" id="SSF56112">
    <property type="entry name" value="Protein kinase-like (PK-like)"/>
    <property type="match status" value="1"/>
</dbReference>
<sequence length="301" mass="32249">MRSPTQPSVDSDDIAGIVNDGLGLGVSSPAVELSGGGFAAVWRAALTDGREVVVKVGPPPSARLLSYEAGMLPAEVAYFSMVRGVAPVPEVLASSDSWIISTLLPGRPLTEGDSAPARRQLGAAIARVHEITGPHFGYTGNRPSAADWPTAYAAILDSLRADAAEWGVPLPPLDGLVARHHRLLATVTRPALLHFDLWDGNVLVAPDGSLSGLVDGERYLYGDPLLDFVSPALFQRITPAHPFAAGYGRAAFTPEEQTRIALYRVHLYVLMLTEQPSRGMELSGRRHDHVTRLLEAELEEL</sequence>
<proteinExistence type="predicted"/>
<name>A0A7W7D0L6_9ACTN</name>
<dbReference type="Proteomes" id="UP000542742">
    <property type="component" value="Unassembled WGS sequence"/>
</dbReference>
<evidence type="ECO:0000259" key="1">
    <source>
        <dbReference type="Pfam" id="PF01636"/>
    </source>
</evidence>